<dbReference type="KEGG" id="eaz:JHT90_02600"/>
<reference evidence="2 3" key="1">
    <citation type="submission" date="2021-01" db="EMBL/GenBank/DDBJ databases">
        <title>Entomomonas sp. F2A isolated from a house cricket (Acheta domesticus).</title>
        <authorList>
            <person name="Spergser J."/>
            <person name="Busse H.-J."/>
        </authorList>
    </citation>
    <scope>NUCLEOTIDE SEQUENCE [LARGE SCALE GENOMIC DNA]</scope>
    <source>
        <strain evidence="2 3">F2A</strain>
    </source>
</reference>
<dbReference type="SUPFAM" id="SSF54593">
    <property type="entry name" value="Glyoxalase/Bleomycin resistance protein/Dihydroxybiphenyl dioxygenase"/>
    <property type="match status" value="1"/>
</dbReference>
<accession>A0A974NGH7</accession>
<evidence type="ECO:0000259" key="1">
    <source>
        <dbReference type="Pfam" id="PF00903"/>
    </source>
</evidence>
<dbReference type="EMBL" id="CP067393">
    <property type="protein sequence ID" value="QQP86159.1"/>
    <property type="molecule type" value="Genomic_DNA"/>
</dbReference>
<name>A0A974NGH7_9GAMM</name>
<dbReference type="AlphaFoldDB" id="A0A974NGH7"/>
<dbReference type="InterPro" id="IPR004360">
    <property type="entry name" value="Glyas_Fos-R_dOase_dom"/>
</dbReference>
<dbReference type="InterPro" id="IPR026275">
    <property type="entry name" value="Glyoxalase/dOase/EhpR"/>
</dbReference>
<dbReference type="Proteomes" id="UP000595278">
    <property type="component" value="Chromosome"/>
</dbReference>
<protein>
    <recommendedName>
        <fullName evidence="1">Glyoxalase/fosfomycin resistance/dioxygenase domain-containing protein</fullName>
    </recommendedName>
</protein>
<keyword evidence="3" id="KW-1185">Reference proteome</keyword>
<evidence type="ECO:0000313" key="2">
    <source>
        <dbReference type="EMBL" id="QQP86159.1"/>
    </source>
</evidence>
<feature type="domain" description="Glyoxalase/fosfomycin resistance/dioxygenase" evidence="1">
    <location>
        <begin position="4"/>
        <end position="113"/>
    </location>
</feature>
<dbReference type="Gene3D" id="3.10.180.10">
    <property type="entry name" value="2,3-Dihydroxybiphenyl 1,2-Dioxygenase, domain 1"/>
    <property type="match status" value="1"/>
</dbReference>
<organism evidence="2 3">
    <name type="scientific">Entomomonas asaccharolytica</name>
    <dbReference type="NCBI Taxonomy" id="2785331"/>
    <lineage>
        <taxon>Bacteria</taxon>
        <taxon>Pseudomonadati</taxon>
        <taxon>Pseudomonadota</taxon>
        <taxon>Gammaproteobacteria</taxon>
        <taxon>Pseudomonadales</taxon>
        <taxon>Pseudomonadaceae</taxon>
        <taxon>Entomomonas</taxon>
    </lineage>
</organism>
<dbReference type="PIRSF" id="PIRSF039020">
    <property type="entry name" value="EhpR"/>
    <property type="match status" value="1"/>
</dbReference>
<dbReference type="RefSeq" id="WP_201093752.1">
    <property type="nucleotide sequence ID" value="NZ_CP067393.1"/>
</dbReference>
<gene>
    <name evidence="2" type="ORF">JHT90_02600</name>
</gene>
<sequence length="120" mass="13701">MQPNQTILYVEDINATVALYSDIFKCQPIESHPNYACFQLESGYLLAFWSIQEVQPKATGINNACELIFQLPSPEAVDQCFKEWQGKLKIVQEPTDLCFGYAFLALDNNQNRLRVYASND</sequence>
<proteinExistence type="predicted"/>
<dbReference type="Pfam" id="PF00903">
    <property type="entry name" value="Glyoxalase"/>
    <property type="match status" value="1"/>
</dbReference>
<dbReference type="InterPro" id="IPR029068">
    <property type="entry name" value="Glyas_Bleomycin-R_OHBP_Dase"/>
</dbReference>
<evidence type="ECO:0000313" key="3">
    <source>
        <dbReference type="Proteomes" id="UP000595278"/>
    </source>
</evidence>